<protein>
    <submittedName>
        <fullName evidence="2">GNAT family N-acetyltransferase</fullName>
    </submittedName>
</protein>
<dbReference type="CDD" id="cd04301">
    <property type="entry name" value="NAT_SF"/>
    <property type="match status" value="1"/>
</dbReference>
<keyword evidence="3" id="KW-1185">Reference proteome</keyword>
<dbReference type="EMBL" id="JBEPFB010000032">
    <property type="protein sequence ID" value="MER7379354.1"/>
    <property type="molecule type" value="Genomic_DNA"/>
</dbReference>
<dbReference type="InterPro" id="IPR000182">
    <property type="entry name" value="GNAT_dom"/>
</dbReference>
<reference evidence="2 3" key="1">
    <citation type="submission" date="2024-06" db="EMBL/GenBank/DDBJ databases">
        <title>The Natural Products Discovery Center: Release of the First 8490 Sequenced Strains for Exploring Actinobacteria Biosynthetic Diversity.</title>
        <authorList>
            <person name="Kalkreuter E."/>
            <person name="Kautsar S.A."/>
            <person name="Yang D."/>
            <person name="Bader C.D."/>
            <person name="Teijaro C.N."/>
            <person name="Fluegel L."/>
            <person name="Davis C.M."/>
            <person name="Simpson J.R."/>
            <person name="Lauterbach L."/>
            <person name="Steele A.D."/>
            <person name="Gui C."/>
            <person name="Meng S."/>
            <person name="Li G."/>
            <person name="Viehrig K."/>
            <person name="Ye F."/>
            <person name="Su P."/>
            <person name="Kiefer A.F."/>
            <person name="Nichols A."/>
            <person name="Cepeda A.J."/>
            <person name="Yan W."/>
            <person name="Fan B."/>
            <person name="Jiang Y."/>
            <person name="Adhikari A."/>
            <person name="Zheng C.-J."/>
            <person name="Schuster L."/>
            <person name="Cowan T.M."/>
            <person name="Smanski M.J."/>
            <person name="Chevrette M.G."/>
            <person name="De Carvalho L.P.S."/>
            <person name="Shen B."/>
        </authorList>
    </citation>
    <scope>NUCLEOTIDE SEQUENCE [LARGE SCALE GENOMIC DNA]</scope>
    <source>
        <strain evidence="2 3">NPDC000155</strain>
    </source>
</reference>
<feature type="domain" description="N-acetyltransferase" evidence="1">
    <location>
        <begin position="8"/>
        <end position="158"/>
    </location>
</feature>
<evidence type="ECO:0000259" key="1">
    <source>
        <dbReference type="PROSITE" id="PS51186"/>
    </source>
</evidence>
<name>A0ABV1Y696_9ACTN</name>
<evidence type="ECO:0000313" key="3">
    <source>
        <dbReference type="Proteomes" id="UP001486207"/>
    </source>
</evidence>
<evidence type="ECO:0000313" key="2">
    <source>
        <dbReference type="EMBL" id="MER7379354.1"/>
    </source>
</evidence>
<dbReference type="Proteomes" id="UP001486207">
    <property type="component" value="Unassembled WGS sequence"/>
</dbReference>
<dbReference type="RefSeq" id="WP_190075905.1">
    <property type="nucleotide sequence ID" value="NZ_BNBM01000030.1"/>
</dbReference>
<organism evidence="2 3">
    <name type="scientific">Streptomyces lanatus</name>
    <dbReference type="NCBI Taxonomy" id="66900"/>
    <lineage>
        <taxon>Bacteria</taxon>
        <taxon>Bacillati</taxon>
        <taxon>Actinomycetota</taxon>
        <taxon>Actinomycetes</taxon>
        <taxon>Kitasatosporales</taxon>
        <taxon>Streptomycetaceae</taxon>
        <taxon>Streptomyces</taxon>
    </lineage>
</organism>
<dbReference type="PROSITE" id="PS51186">
    <property type="entry name" value="GNAT"/>
    <property type="match status" value="1"/>
</dbReference>
<dbReference type="Gene3D" id="3.40.630.30">
    <property type="match status" value="1"/>
</dbReference>
<dbReference type="InterPro" id="IPR016181">
    <property type="entry name" value="Acyl_CoA_acyltransferase"/>
</dbReference>
<proteinExistence type="predicted"/>
<accession>A0ABV1Y696</accession>
<sequence>MTSTTSDLRLEIITPANFDTATGIRVRPDQERVSSPVMQSLAEAYVHPPGVAWPRLIVDGDRAVGFLMAFFDIDWHGDGSVRRSGLWRLNIDAREQGRGYGRFAVESVGAEIRRRGGDLLYVTWHPGPGGPEGFYGGLGFRDTGETAEDEVVGVLDLGRVGRSDTRSGPGGR</sequence>
<dbReference type="SUPFAM" id="SSF55729">
    <property type="entry name" value="Acyl-CoA N-acyltransferases (Nat)"/>
    <property type="match status" value="1"/>
</dbReference>
<gene>
    <name evidence="2" type="ORF">ABT384_42900</name>
</gene>
<comment type="caution">
    <text evidence="2">The sequence shown here is derived from an EMBL/GenBank/DDBJ whole genome shotgun (WGS) entry which is preliminary data.</text>
</comment>